<reference evidence="10" key="3">
    <citation type="submission" date="2025-09" db="UniProtKB">
        <authorList>
            <consortium name="Ensembl"/>
        </authorList>
    </citation>
    <scope>IDENTIFICATION</scope>
    <source>
        <strain evidence="10">broiler</strain>
    </source>
</reference>
<dbReference type="GO" id="GO:0071006">
    <property type="term" value="C:U2-type catalytic step 1 spliceosome"/>
    <property type="evidence" value="ECO:0000318"/>
    <property type="project" value="GO_Central"/>
</dbReference>
<evidence type="ECO:0000256" key="1">
    <source>
        <dbReference type="ARBA" id="ARBA00004123"/>
    </source>
</evidence>
<dbReference type="Pfam" id="PF04502">
    <property type="entry name" value="Saf4_Yju2"/>
    <property type="match status" value="1"/>
</dbReference>
<reference evidence="10" key="2">
    <citation type="submission" date="2025-08" db="UniProtKB">
        <authorList>
            <consortium name="Ensembl"/>
        </authorList>
    </citation>
    <scope>IDENTIFICATION</scope>
    <source>
        <strain evidence="10">broiler</strain>
    </source>
</reference>
<evidence type="ECO:0000256" key="4">
    <source>
        <dbReference type="ARBA" id="ARBA00022728"/>
    </source>
</evidence>
<feature type="compositionally biased region" description="Polar residues" evidence="9">
    <location>
        <begin position="309"/>
        <end position="323"/>
    </location>
</feature>
<organism evidence="10 11">
    <name type="scientific">Gallus gallus</name>
    <name type="common">Chicken</name>
    <dbReference type="NCBI Taxonomy" id="9031"/>
    <lineage>
        <taxon>Eukaryota</taxon>
        <taxon>Metazoa</taxon>
        <taxon>Chordata</taxon>
        <taxon>Craniata</taxon>
        <taxon>Vertebrata</taxon>
        <taxon>Euteleostomi</taxon>
        <taxon>Archelosauria</taxon>
        <taxon>Archosauria</taxon>
        <taxon>Dinosauria</taxon>
        <taxon>Saurischia</taxon>
        <taxon>Theropoda</taxon>
        <taxon>Coelurosauria</taxon>
        <taxon>Aves</taxon>
        <taxon>Neognathae</taxon>
        <taxon>Galloanserae</taxon>
        <taxon>Galliformes</taxon>
        <taxon>Phasianidae</taxon>
        <taxon>Phasianinae</taxon>
        <taxon>Gallus</taxon>
    </lineage>
</organism>
<feature type="binding site" evidence="8">
    <location>
        <position position="43"/>
    </location>
    <ligand>
        <name>Zn(2+)</name>
        <dbReference type="ChEBI" id="CHEBI:29105"/>
    </ligand>
</feature>
<dbReference type="PANTHER" id="PTHR12111:SF1">
    <property type="entry name" value="SPLICING FACTOR YJU2"/>
    <property type="match status" value="1"/>
</dbReference>
<feature type="binding site" evidence="8">
    <location>
        <position position="46"/>
    </location>
    <ligand>
        <name>Zn(2+)</name>
        <dbReference type="ChEBI" id="CHEBI:29105"/>
    </ligand>
</feature>
<feature type="compositionally biased region" description="Basic and acidic residues" evidence="9">
    <location>
        <begin position="216"/>
        <end position="230"/>
    </location>
</feature>
<gene>
    <name evidence="10" type="primary">CCDC94</name>
    <name evidence="8" type="synonym">YJU2</name>
</gene>
<evidence type="ECO:0000256" key="6">
    <source>
        <dbReference type="ARBA" id="ARBA00023187"/>
    </source>
</evidence>
<feature type="binding site" evidence="8">
    <location>
        <position position="83"/>
    </location>
    <ligand>
        <name>Zn(2+)</name>
        <dbReference type="ChEBI" id="CHEBI:29105"/>
    </ligand>
</feature>
<comment type="function">
    <text evidence="8">Part of the spliceosome which catalyzes two sequential transesterification reactions, first the excision of the non-coding intron from pre-mRNA and then the ligation of the coding exons to form the mature mRNA. Plays a role in stabilizing the structure of the spliceosome catalytic core and docking of the branch helix into the active site, producing 5'-exon and lariat intron-3'-intermediates. May protect cells from TP53-dependent apoptosis upon dsDNA break damage through association with PRP19-CD5L complex.</text>
</comment>
<protein>
    <recommendedName>
        <fullName evidence="8">Splicing factor YJU2</fullName>
    </recommendedName>
</protein>
<feature type="region of interest" description="Disordered" evidence="9">
    <location>
        <begin position="306"/>
        <end position="334"/>
    </location>
</feature>
<proteinExistence type="inferred from homology"/>
<keyword evidence="5 8" id="KW-0862">Zinc</keyword>
<evidence type="ECO:0000313" key="10">
    <source>
        <dbReference type="Ensembl" id="ENSGALP00010039994.1"/>
    </source>
</evidence>
<keyword evidence="6" id="KW-0508">mRNA splicing</keyword>
<dbReference type="OrthoDB" id="674963at2759"/>
<dbReference type="FunCoup" id="A0A8V1A278">
    <property type="interactions" value="5"/>
</dbReference>
<reference evidence="10" key="1">
    <citation type="submission" date="2020-11" db="EMBL/GenBank/DDBJ databases">
        <title>Gallus gallus (Chicken) genome, bGalGal1, GRCg7b, maternal haplotype autosomes + Z &amp; W.</title>
        <authorList>
            <person name="Warren W."/>
            <person name="Formenti G."/>
            <person name="Fedrigo O."/>
            <person name="Haase B."/>
            <person name="Mountcastle J."/>
            <person name="Balacco J."/>
            <person name="Tracey A."/>
            <person name="Schneider V."/>
            <person name="Okimoto R."/>
            <person name="Cheng H."/>
            <person name="Hawken R."/>
            <person name="Howe K."/>
            <person name="Jarvis E.D."/>
        </authorList>
    </citation>
    <scope>NUCLEOTIDE SEQUENCE [LARGE SCALE GENOMIC DNA]</scope>
    <source>
        <strain evidence="10">Broiler</strain>
    </source>
</reference>
<evidence type="ECO:0000256" key="3">
    <source>
        <dbReference type="ARBA" id="ARBA00022723"/>
    </source>
</evidence>
<dbReference type="GeneTree" id="ENSGT00530000063615"/>
<sequence length="385" mass="44084">MSERKVLNKYYPPDFDPAKIPKLKLPKDRQYVVRLMAPFNMRCKTCGEYIYKGKKFNARKETVQNEVYLGLPIFRFYIKCTRCLAEITFKTDPENTDYTMEHGATRNFQAEKLLEEEEKRMQKEREEEELNNPMKVLENRTKDSKLEMEVLENLQELKELNQRQANVDFEAMLQQYKEYEEERKRREQEEDEQEMKAMLEQAQNRRLLPDSDSDEEPSKPRSEPAVKARPTDILQEVSGGQRFVLLLLLLPGSRAAAPGSAPFLLSLLPVTHERLRKRARPVHWAERREGSIGAFGLWLPTKGRRPQLGWSSGRGTPSPSASPGLQPPLQHNLGPPAIDSAAWDGLSFASPRSVLETGRTKERFQSLVCKAGIIPTIGAPCTAAL</sequence>
<dbReference type="GO" id="GO:0008380">
    <property type="term" value="P:RNA splicing"/>
    <property type="evidence" value="ECO:0000318"/>
    <property type="project" value="GO_Central"/>
</dbReference>
<keyword evidence="11" id="KW-1185">Reference proteome</keyword>
<dbReference type="Proteomes" id="UP000000539">
    <property type="component" value="Chromosome 28"/>
</dbReference>
<dbReference type="PANTHER" id="PTHR12111">
    <property type="entry name" value="SPLICING FACTOR YJU2"/>
    <property type="match status" value="1"/>
</dbReference>
<keyword evidence="7 8" id="KW-0539">Nucleus</keyword>
<comment type="subcellular location">
    <subcellularLocation>
        <location evidence="1 8">Nucleus</location>
    </subcellularLocation>
</comment>
<comment type="subunit">
    <text evidence="8">Component of the spliceosome. Present in the activated B complex, the catalytically activated B* complex which catalyzes the branching, the catalytic step 1 C complex catalyzing the exon ligation, and the postcatalytic P complex containing the ligated exons (mRNA) and the excised lariat intron.</text>
</comment>
<feature type="binding site" evidence="8">
    <location>
        <position position="80"/>
    </location>
    <ligand>
        <name>Zn(2+)</name>
        <dbReference type="ChEBI" id="CHEBI:29105"/>
    </ligand>
</feature>
<keyword evidence="3 8" id="KW-0479">Metal-binding</keyword>
<evidence type="ECO:0000256" key="9">
    <source>
        <dbReference type="SAM" id="MobiDB-lite"/>
    </source>
</evidence>
<dbReference type="HAMAP" id="MF_03226">
    <property type="entry name" value="YJU2"/>
    <property type="match status" value="1"/>
</dbReference>
<dbReference type="InterPro" id="IPR043701">
    <property type="entry name" value="Yju2"/>
</dbReference>
<dbReference type="Ensembl" id="ENSGALT00010065728.1">
    <property type="protein sequence ID" value="ENSGALP00010039994.1"/>
    <property type="gene ID" value="ENSGALG00010027116.1"/>
</dbReference>
<dbReference type="InterPro" id="IPR007590">
    <property type="entry name" value="Saf4/Yju2"/>
</dbReference>
<evidence type="ECO:0000313" key="11">
    <source>
        <dbReference type="Proteomes" id="UP000000539"/>
    </source>
</evidence>
<evidence type="ECO:0000256" key="2">
    <source>
        <dbReference type="ARBA" id="ARBA00022664"/>
    </source>
</evidence>
<comment type="similarity">
    <text evidence="8">Belongs to the CWC16 family. YJU2 subfamily.</text>
</comment>
<evidence type="ECO:0000256" key="8">
    <source>
        <dbReference type="HAMAP-Rule" id="MF_03226"/>
    </source>
</evidence>
<evidence type="ECO:0000256" key="7">
    <source>
        <dbReference type="ARBA" id="ARBA00023242"/>
    </source>
</evidence>
<accession>A0A8V1A278</accession>
<keyword evidence="2" id="KW-0507">mRNA processing</keyword>
<dbReference type="GO" id="GO:0000349">
    <property type="term" value="P:generation of catalytic spliceosome for first transesterification step"/>
    <property type="evidence" value="ECO:0007669"/>
    <property type="project" value="UniProtKB-UniRule"/>
</dbReference>
<name>A0A8V1A278_CHICK</name>
<dbReference type="GO" id="GO:0046872">
    <property type="term" value="F:metal ion binding"/>
    <property type="evidence" value="ECO:0007669"/>
    <property type="project" value="UniProtKB-KW"/>
</dbReference>
<evidence type="ECO:0000256" key="5">
    <source>
        <dbReference type="ARBA" id="ARBA00022833"/>
    </source>
</evidence>
<dbReference type="AlphaFoldDB" id="A0A8V1A278"/>
<keyword evidence="4 8" id="KW-0747">Spliceosome</keyword>
<feature type="region of interest" description="Disordered" evidence="9">
    <location>
        <begin position="201"/>
        <end position="233"/>
    </location>
</feature>